<sequence>MNRGTRADVIAVIGLAGAGRDTVAGMLAERFPGYAIASISEPLLRDYERRHGMTANALDDYDAKALRGLARQRSCSQPTRLGSSTAPCVIHARSS</sequence>
<name>M2YSD1_9PSEU</name>
<accession>M2YSD1</accession>
<organism evidence="1 2">
    <name type="scientific">Amycolatopsis decaplanina DSM 44594</name>
    <dbReference type="NCBI Taxonomy" id="1284240"/>
    <lineage>
        <taxon>Bacteria</taxon>
        <taxon>Bacillati</taxon>
        <taxon>Actinomycetota</taxon>
        <taxon>Actinomycetes</taxon>
        <taxon>Pseudonocardiales</taxon>
        <taxon>Pseudonocardiaceae</taxon>
        <taxon>Amycolatopsis</taxon>
    </lineage>
</organism>
<comment type="caution">
    <text evidence="1">The sequence shown here is derived from an EMBL/GenBank/DDBJ whole genome shotgun (WGS) entry which is preliminary data.</text>
</comment>
<evidence type="ECO:0000313" key="2">
    <source>
        <dbReference type="Proteomes" id="UP000054226"/>
    </source>
</evidence>
<dbReference type="RefSeq" id="WP_007034967.1">
    <property type="nucleotide sequence ID" value="NZ_AOHO01000078.1"/>
</dbReference>
<dbReference type="InterPro" id="IPR027417">
    <property type="entry name" value="P-loop_NTPase"/>
</dbReference>
<dbReference type="EMBL" id="AOHO01000078">
    <property type="protein sequence ID" value="EME51688.1"/>
    <property type="molecule type" value="Genomic_DNA"/>
</dbReference>
<protein>
    <submittedName>
        <fullName evidence="1">Uncharacterized protein</fullName>
    </submittedName>
</protein>
<evidence type="ECO:0000313" key="1">
    <source>
        <dbReference type="EMBL" id="EME51688.1"/>
    </source>
</evidence>
<proteinExistence type="predicted"/>
<reference evidence="1 2" key="1">
    <citation type="journal article" date="2013" name="Genome Announc.">
        <title>Draft Genome Sequence of Amycolatopsis decaplanina Strain DSM 44594T.</title>
        <authorList>
            <person name="Kaur N."/>
            <person name="Kumar S."/>
            <person name="Bala M."/>
            <person name="Raghava G.P."/>
            <person name="Mayilraj S."/>
        </authorList>
    </citation>
    <scope>NUCLEOTIDE SEQUENCE [LARGE SCALE GENOMIC DNA]</scope>
    <source>
        <strain evidence="1 2">DSM 44594</strain>
    </source>
</reference>
<keyword evidence="2" id="KW-1185">Reference proteome</keyword>
<dbReference type="Proteomes" id="UP000054226">
    <property type="component" value="Unassembled WGS sequence"/>
</dbReference>
<dbReference type="Gene3D" id="3.40.50.300">
    <property type="entry name" value="P-loop containing nucleotide triphosphate hydrolases"/>
    <property type="match status" value="1"/>
</dbReference>
<dbReference type="PATRIC" id="fig|1284240.4.peg.7335"/>
<dbReference type="SUPFAM" id="SSF52540">
    <property type="entry name" value="P-loop containing nucleoside triphosphate hydrolases"/>
    <property type="match status" value="1"/>
</dbReference>
<gene>
    <name evidence="1" type="ORF">H074_35924</name>
</gene>
<dbReference type="AlphaFoldDB" id="M2YSD1"/>